<proteinExistence type="predicted"/>
<reference evidence="3 4" key="1">
    <citation type="submission" date="2018-10" db="EMBL/GenBank/DDBJ databases">
        <title>Histidinibacterium lentulum gen. nov., sp. nov., a marine bacterium from the culture broth of Picochlorum sp. 122.</title>
        <authorList>
            <person name="Wang G."/>
        </authorList>
    </citation>
    <scope>NUCLEOTIDE SEQUENCE [LARGE SCALE GENOMIC DNA]</scope>
    <source>
        <strain evidence="3 4">B17</strain>
    </source>
</reference>
<dbReference type="GO" id="GO:0046872">
    <property type="term" value="F:metal ion binding"/>
    <property type="evidence" value="ECO:0007669"/>
    <property type="project" value="UniProtKB-KW"/>
</dbReference>
<evidence type="ECO:0000313" key="4">
    <source>
        <dbReference type="Proteomes" id="UP000268016"/>
    </source>
</evidence>
<keyword evidence="1" id="KW-0479">Metal-binding</keyword>
<dbReference type="PANTHER" id="PTHR43048:SF3">
    <property type="entry name" value="METHYLMALONYL-COA EPIMERASE, MITOCHONDRIAL"/>
    <property type="match status" value="1"/>
</dbReference>
<accession>A0A3N2R497</accession>
<evidence type="ECO:0008006" key="5">
    <source>
        <dbReference type="Google" id="ProtNLM"/>
    </source>
</evidence>
<comment type="caution">
    <text evidence="3">The sequence shown here is derived from an EMBL/GenBank/DDBJ whole genome shotgun (WGS) entry which is preliminary data.</text>
</comment>
<evidence type="ECO:0000256" key="1">
    <source>
        <dbReference type="ARBA" id="ARBA00022723"/>
    </source>
</evidence>
<dbReference type="InterPro" id="IPR029068">
    <property type="entry name" value="Glyas_Bleomycin-R_OHBP_Dase"/>
</dbReference>
<dbReference type="EMBL" id="RDRB01000004">
    <property type="protein sequence ID" value="ROU02325.1"/>
    <property type="molecule type" value="Genomic_DNA"/>
</dbReference>
<dbReference type="InterPro" id="IPR051785">
    <property type="entry name" value="MMCE/EMCE_epimerase"/>
</dbReference>
<dbReference type="RefSeq" id="WP_123641841.1">
    <property type="nucleotide sequence ID" value="NZ_ML119084.1"/>
</dbReference>
<dbReference type="Proteomes" id="UP000268016">
    <property type="component" value="Unassembled WGS sequence"/>
</dbReference>
<evidence type="ECO:0000256" key="2">
    <source>
        <dbReference type="SAM" id="MobiDB-lite"/>
    </source>
</evidence>
<dbReference type="GO" id="GO:0046491">
    <property type="term" value="P:L-methylmalonyl-CoA metabolic process"/>
    <property type="evidence" value="ECO:0007669"/>
    <property type="project" value="TreeGrafter"/>
</dbReference>
<dbReference type="SUPFAM" id="SSF54593">
    <property type="entry name" value="Glyoxalase/Bleomycin resistance protein/Dihydroxybiphenyl dioxygenase"/>
    <property type="match status" value="1"/>
</dbReference>
<feature type="region of interest" description="Disordered" evidence="2">
    <location>
        <begin position="58"/>
        <end position="79"/>
    </location>
</feature>
<gene>
    <name evidence="3" type="ORF">EAT49_08220</name>
</gene>
<keyword evidence="4" id="KW-1185">Reference proteome</keyword>
<dbReference type="OrthoDB" id="9788468at2"/>
<name>A0A3N2R497_9RHOB</name>
<dbReference type="PANTHER" id="PTHR43048">
    <property type="entry name" value="METHYLMALONYL-COA EPIMERASE"/>
    <property type="match status" value="1"/>
</dbReference>
<dbReference type="AlphaFoldDB" id="A0A3N2R497"/>
<evidence type="ECO:0000313" key="3">
    <source>
        <dbReference type="EMBL" id="ROU02325.1"/>
    </source>
</evidence>
<dbReference type="Gene3D" id="3.10.180.10">
    <property type="entry name" value="2,3-Dihydroxybiphenyl 1,2-Dioxygenase, domain 1"/>
    <property type="match status" value="1"/>
</dbReference>
<protein>
    <recommendedName>
        <fullName evidence="5">VOC domain-containing protein</fullName>
    </recommendedName>
</protein>
<dbReference type="Pfam" id="PF13669">
    <property type="entry name" value="Glyoxalase_4"/>
    <property type="match status" value="1"/>
</dbReference>
<dbReference type="GO" id="GO:0004493">
    <property type="term" value="F:methylmalonyl-CoA epimerase activity"/>
    <property type="evidence" value="ECO:0007669"/>
    <property type="project" value="TreeGrafter"/>
</dbReference>
<sequence length="79" mass="8306">MSIVGLSHVGIAVPDLEAAMTLFQNRLAVSPGPVLEKPDQGVRLVQFDLGNARLELLSPLSPDSNRPVRTAAQATALSS</sequence>
<organism evidence="3 4">
    <name type="scientific">Histidinibacterium lentulum</name>
    <dbReference type="NCBI Taxonomy" id="2480588"/>
    <lineage>
        <taxon>Bacteria</taxon>
        <taxon>Pseudomonadati</taxon>
        <taxon>Pseudomonadota</taxon>
        <taxon>Alphaproteobacteria</taxon>
        <taxon>Rhodobacterales</taxon>
        <taxon>Paracoccaceae</taxon>
        <taxon>Histidinibacterium</taxon>
    </lineage>
</organism>